<gene>
    <name evidence="2" type="ORF">KQX54_012313</name>
</gene>
<proteinExistence type="predicted"/>
<comment type="caution">
    <text evidence="2">The sequence shown here is derived from an EMBL/GenBank/DDBJ whole genome shotgun (WGS) entry which is preliminary data.</text>
</comment>
<evidence type="ECO:0000313" key="3">
    <source>
        <dbReference type="Proteomes" id="UP000826195"/>
    </source>
</evidence>
<protein>
    <submittedName>
        <fullName evidence="2">Uncharacterized protein</fullName>
    </submittedName>
</protein>
<feature type="compositionally biased region" description="Basic and acidic residues" evidence="1">
    <location>
        <begin position="39"/>
        <end position="65"/>
    </location>
</feature>
<feature type="region of interest" description="Disordered" evidence="1">
    <location>
        <begin position="24"/>
        <end position="80"/>
    </location>
</feature>
<evidence type="ECO:0000256" key="1">
    <source>
        <dbReference type="SAM" id="MobiDB-lite"/>
    </source>
</evidence>
<dbReference type="AlphaFoldDB" id="A0AAV7IEZ1"/>
<accession>A0AAV7IEZ1</accession>
<name>A0AAV7IEZ1_COTGL</name>
<dbReference type="Proteomes" id="UP000826195">
    <property type="component" value="Unassembled WGS sequence"/>
</dbReference>
<evidence type="ECO:0000313" key="2">
    <source>
        <dbReference type="EMBL" id="KAH0549682.1"/>
    </source>
</evidence>
<dbReference type="EMBL" id="JAHXZJ010001864">
    <property type="protein sequence ID" value="KAH0549682.1"/>
    <property type="molecule type" value="Genomic_DNA"/>
</dbReference>
<sequence length="126" mass="14564">MRRKANRKIVPPPRTPAQQLYINASRGVPVHSSSSKQLSIREPECKLKEPTSEKKMKCKKEDRDSISQGHRFGPLQDQDRFRHKRTIEIFVQSTPPPRTSEYNSLASISTYLDRRNLHPVNAATRK</sequence>
<keyword evidence="3" id="KW-1185">Reference proteome</keyword>
<reference evidence="2 3" key="1">
    <citation type="journal article" date="2021" name="J. Hered.">
        <title>A chromosome-level genome assembly of the parasitoid wasp, Cotesia glomerata (Hymenoptera: Braconidae).</title>
        <authorList>
            <person name="Pinto B.J."/>
            <person name="Weis J.J."/>
            <person name="Gamble T."/>
            <person name="Ode P.J."/>
            <person name="Paul R."/>
            <person name="Zaspel J.M."/>
        </authorList>
    </citation>
    <scope>NUCLEOTIDE SEQUENCE [LARGE SCALE GENOMIC DNA]</scope>
    <source>
        <strain evidence="2">CgM1</strain>
    </source>
</reference>
<organism evidence="2 3">
    <name type="scientific">Cotesia glomerata</name>
    <name type="common">Lepidopteran parasitic wasp</name>
    <name type="synonym">Apanteles glomeratus</name>
    <dbReference type="NCBI Taxonomy" id="32391"/>
    <lineage>
        <taxon>Eukaryota</taxon>
        <taxon>Metazoa</taxon>
        <taxon>Ecdysozoa</taxon>
        <taxon>Arthropoda</taxon>
        <taxon>Hexapoda</taxon>
        <taxon>Insecta</taxon>
        <taxon>Pterygota</taxon>
        <taxon>Neoptera</taxon>
        <taxon>Endopterygota</taxon>
        <taxon>Hymenoptera</taxon>
        <taxon>Apocrita</taxon>
        <taxon>Ichneumonoidea</taxon>
        <taxon>Braconidae</taxon>
        <taxon>Microgastrinae</taxon>
        <taxon>Cotesia</taxon>
    </lineage>
</organism>